<dbReference type="InterPro" id="IPR029069">
    <property type="entry name" value="HotDog_dom_sf"/>
</dbReference>
<dbReference type="PANTHER" id="PTHR43841">
    <property type="entry name" value="3-HYDROXYACYL-THIOESTER DEHYDRATASE HTDX-RELATED"/>
    <property type="match status" value="1"/>
</dbReference>
<dbReference type="Gene3D" id="3.10.129.10">
    <property type="entry name" value="Hotdog Thioesterase"/>
    <property type="match status" value="1"/>
</dbReference>
<comment type="caution">
    <text evidence="4">The sequence shown here is derived from an EMBL/GenBank/DDBJ whole genome shotgun (WGS) entry which is preliminary data.</text>
</comment>
<evidence type="ECO:0000313" key="5">
    <source>
        <dbReference type="Proteomes" id="UP001501094"/>
    </source>
</evidence>
<feature type="domain" description="MaoC-like" evidence="3">
    <location>
        <begin position="223"/>
        <end position="295"/>
    </location>
</feature>
<keyword evidence="5" id="KW-1185">Reference proteome</keyword>
<feature type="compositionally biased region" description="Low complexity" evidence="2">
    <location>
        <begin position="12"/>
        <end position="23"/>
    </location>
</feature>
<accession>A0ABN2NEB8</accession>
<name>A0ABN2NEB8_9MICO</name>
<comment type="similarity">
    <text evidence="1">Belongs to the enoyl-CoA hydratase/isomerase family.</text>
</comment>
<evidence type="ECO:0000259" key="3">
    <source>
        <dbReference type="Pfam" id="PF01575"/>
    </source>
</evidence>
<reference evidence="4 5" key="1">
    <citation type="journal article" date="2019" name="Int. J. Syst. Evol. Microbiol.">
        <title>The Global Catalogue of Microorganisms (GCM) 10K type strain sequencing project: providing services to taxonomists for standard genome sequencing and annotation.</title>
        <authorList>
            <consortium name="The Broad Institute Genomics Platform"/>
            <consortium name="The Broad Institute Genome Sequencing Center for Infectious Disease"/>
            <person name="Wu L."/>
            <person name="Ma J."/>
        </authorList>
    </citation>
    <scope>NUCLEOTIDE SEQUENCE [LARGE SCALE GENOMIC DNA]</scope>
    <source>
        <strain evidence="4 5">JCM 14326</strain>
    </source>
</reference>
<dbReference type="EMBL" id="BAAANL010000004">
    <property type="protein sequence ID" value="GAA1865570.1"/>
    <property type="molecule type" value="Genomic_DNA"/>
</dbReference>
<feature type="region of interest" description="Disordered" evidence="2">
    <location>
        <begin position="1"/>
        <end position="23"/>
    </location>
</feature>
<dbReference type="SUPFAM" id="SSF54637">
    <property type="entry name" value="Thioesterase/thiol ester dehydrase-isomerase"/>
    <property type="match status" value="2"/>
</dbReference>
<organism evidence="4 5">
    <name type="scientific">Myceligenerans crystallogenes</name>
    <dbReference type="NCBI Taxonomy" id="316335"/>
    <lineage>
        <taxon>Bacteria</taxon>
        <taxon>Bacillati</taxon>
        <taxon>Actinomycetota</taxon>
        <taxon>Actinomycetes</taxon>
        <taxon>Micrococcales</taxon>
        <taxon>Promicromonosporaceae</taxon>
        <taxon>Myceligenerans</taxon>
    </lineage>
</organism>
<dbReference type="Proteomes" id="UP001501094">
    <property type="component" value="Unassembled WGS sequence"/>
</dbReference>
<dbReference type="PANTHER" id="PTHR43841:SF3">
    <property type="entry name" value="(3R)-HYDROXYACYL-ACP DEHYDRATASE SUBUNIT HADB"/>
    <property type="match status" value="1"/>
</dbReference>
<evidence type="ECO:0000313" key="4">
    <source>
        <dbReference type="EMBL" id="GAA1865570.1"/>
    </source>
</evidence>
<evidence type="ECO:0000256" key="2">
    <source>
        <dbReference type="SAM" id="MobiDB-lite"/>
    </source>
</evidence>
<protein>
    <submittedName>
        <fullName evidence="4">MaoC/PaaZ C-terminal domain-containing protein</fullName>
    </submittedName>
</protein>
<dbReference type="InterPro" id="IPR002539">
    <property type="entry name" value="MaoC-like_dom"/>
</dbReference>
<gene>
    <name evidence="4" type="ORF">GCM10009751_24630</name>
</gene>
<evidence type="ECO:0000256" key="1">
    <source>
        <dbReference type="ARBA" id="ARBA00005254"/>
    </source>
</evidence>
<dbReference type="Pfam" id="PF01575">
    <property type="entry name" value="MaoC_dehydratas"/>
    <property type="match status" value="1"/>
</dbReference>
<proteinExistence type="inferred from homology"/>
<sequence length="324" mass="34011">MTAVTAHAGTTAEPGGADGSAAPASAAVPYPVTDLADVPALGGLYVKGVAGSVTKRPGRGVVLPPVTYRVADVATTGGAAQLAAYQRVVGEPSSDVLPAGFLHVLAFPLATAVMVRPDFPLGLLGMVHLRNVVRVPRPVRLGERLEIRAWAENARPHRRGVQVDMIAEVLAGGELAYRGVSTYLAKGFRVDDAGAGHQERVPAPWAQPLPTARWRLGKGIGPRYAAVSGDRNPIHMSVLGARALGFPRAIAHGMYTAARALAEVGPARRGDAYEWSVEFFQPVLLPGSVDVAIRHPAPGDAGYVFDGWRTGRPSRHFSGTVTPL</sequence>